<evidence type="ECO:0000313" key="13">
    <source>
        <dbReference type="Proteomes" id="UP000006753"/>
    </source>
</evidence>
<evidence type="ECO:0000259" key="10">
    <source>
        <dbReference type="PROSITE" id="PS50089"/>
    </source>
</evidence>
<dbReference type="InterPro" id="IPR044066">
    <property type="entry name" value="TRIAD_supradom"/>
</dbReference>
<organism evidence="12 13">
    <name type="scientific">Marssonina brunnea f. sp. multigermtubi (strain MB_m1)</name>
    <name type="common">Marssonina leaf spot fungus</name>
    <dbReference type="NCBI Taxonomy" id="1072389"/>
    <lineage>
        <taxon>Eukaryota</taxon>
        <taxon>Fungi</taxon>
        <taxon>Dikarya</taxon>
        <taxon>Ascomycota</taxon>
        <taxon>Pezizomycotina</taxon>
        <taxon>Leotiomycetes</taxon>
        <taxon>Helotiales</taxon>
        <taxon>Drepanopezizaceae</taxon>
        <taxon>Drepanopeziza</taxon>
    </lineage>
</organism>
<dbReference type="PROSITE" id="PS50089">
    <property type="entry name" value="ZF_RING_2"/>
    <property type="match status" value="1"/>
</dbReference>
<dbReference type="Gene3D" id="1.20.120.1750">
    <property type="match status" value="1"/>
</dbReference>
<keyword evidence="6 9" id="KW-0863">Zinc-finger</keyword>
<evidence type="ECO:0000256" key="2">
    <source>
        <dbReference type="ARBA" id="ARBA00012251"/>
    </source>
</evidence>
<comment type="catalytic activity">
    <reaction evidence="1">
        <text>[E2 ubiquitin-conjugating enzyme]-S-ubiquitinyl-L-cysteine + [acceptor protein]-L-lysine = [E2 ubiquitin-conjugating enzyme]-L-cysteine + [acceptor protein]-N(6)-ubiquitinyl-L-lysine.</text>
        <dbReference type="EC" id="2.3.2.31"/>
    </reaction>
</comment>
<feature type="domain" description="RING-type" evidence="10">
    <location>
        <begin position="98"/>
        <end position="149"/>
    </location>
</feature>
<keyword evidence="7" id="KW-0833">Ubl conjugation pathway</keyword>
<dbReference type="eggNOG" id="KOG1815">
    <property type="taxonomic scope" value="Eukaryota"/>
</dbReference>
<evidence type="ECO:0000259" key="11">
    <source>
        <dbReference type="PROSITE" id="PS51873"/>
    </source>
</evidence>
<dbReference type="Gene3D" id="3.30.40.10">
    <property type="entry name" value="Zinc/RING finger domain, C3HC4 (zinc finger)"/>
    <property type="match status" value="1"/>
</dbReference>
<dbReference type="KEGG" id="mbe:MBM_09551"/>
<gene>
    <name evidence="12" type="ORF">MBM_09551</name>
</gene>
<keyword evidence="4" id="KW-0479">Metal-binding</keyword>
<dbReference type="OMA" id="CPDMACR"/>
<dbReference type="HOGENOM" id="CLU_071106_0_0_1"/>
<dbReference type="Pfam" id="PF22191">
    <property type="entry name" value="IBR_1"/>
    <property type="match status" value="1"/>
</dbReference>
<evidence type="ECO:0000256" key="6">
    <source>
        <dbReference type="ARBA" id="ARBA00022771"/>
    </source>
</evidence>
<dbReference type="GO" id="GO:0016567">
    <property type="term" value="P:protein ubiquitination"/>
    <property type="evidence" value="ECO:0007669"/>
    <property type="project" value="InterPro"/>
</dbReference>
<protein>
    <recommendedName>
        <fullName evidence="2">RBR-type E3 ubiquitin transferase</fullName>
        <ecNumber evidence="2">2.3.2.31</ecNumber>
    </recommendedName>
</protein>
<keyword evidence="3" id="KW-0808">Transferase</keyword>
<dbReference type="Pfam" id="PF01485">
    <property type="entry name" value="IBR"/>
    <property type="match status" value="1"/>
</dbReference>
<evidence type="ECO:0000256" key="8">
    <source>
        <dbReference type="ARBA" id="ARBA00022833"/>
    </source>
</evidence>
<dbReference type="STRING" id="1072389.K1W5Q2"/>
<keyword evidence="5" id="KW-0677">Repeat</keyword>
<evidence type="ECO:0000256" key="7">
    <source>
        <dbReference type="ARBA" id="ARBA00022786"/>
    </source>
</evidence>
<dbReference type="InterPro" id="IPR013083">
    <property type="entry name" value="Znf_RING/FYVE/PHD"/>
</dbReference>
<sequence length="352" mass="39713">MAPIRNRKKYLSFPEKIFGLKCSQHRASKMRSIFRYYSEPPYGRVDKDCMLKYLVKLQNRLSAAEIGVIESYFGHKGSGKLACGQLDIARGLCPGVECCVCMELFHSDHLPAVTSVCTHEPKVCPDCIAQSIDAQIPQVAWDQIQCPVCPEPLPFDEVKKWASTEAFEQYDKKSLMSVFRNFPSLIMCLGPGCDSGQIHDGEHDQPIMTCNNCQFKTCYTHKMPWHSGQTCAGYEYEREKRMAQEAASDRVIAETTKVCGNPECGARIEKNGGCDHMTCKVCLYQFCYLCLAPYKRIMAEGNTAHAENCVYHSSNLPDNGLPDVIDDDDFMDDSDPDDEVLEWDHYYPTPGL</sequence>
<dbReference type="GO" id="GO:0061630">
    <property type="term" value="F:ubiquitin protein ligase activity"/>
    <property type="evidence" value="ECO:0007669"/>
    <property type="project" value="UniProtKB-EC"/>
</dbReference>
<dbReference type="CDD" id="cd20335">
    <property type="entry name" value="BRcat_RBR"/>
    <property type="match status" value="1"/>
</dbReference>
<reference evidence="12 13" key="1">
    <citation type="journal article" date="2012" name="BMC Genomics">
        <title>Sequencing the genome of Marssonina brunnea reveals fungus-poplar co-evolution.</title>
        <authorList>
            <person name="Zhu S."/>
            <person name="Cao Y.-Z."/>
            <person name="Jiang C."/>
            <person name="Tan B.-Y."/>
            <person name="Wang Z."/>
            <person name="Feng S."/>
            <person name="Zhang L."/>
            <person name="Su X.-H."/>
            <person name="Brejova B."/>
            <person name="Vinar T."/>
            <person name="Xu M."/>
            <person name="Wang M.-X."/>
            <person name="Zhang S.-G."/>
            <person name="Huang M.-R."/>
            <person name="Wu R."/>
            <person name="Zhou Y."/>
        </authorList>
    </citation>
    <scope>NUCLEOTIDE SEQUENCE [LARGE SCALE GENOMIC DNA]</scope>
    <source>
        <strain evidence="12 13">MB_m1</strain>
    </source>
</reference>
<dbReference type="PROSITE" id="PS51873">
    <property type="entry name" value="TRIAD"/>
    <property type="match status" value="1"/>
</dbReference>
<name>K1W5Q2_MARBU</name>
<dbReference type="EMBL" id="JH921460">
    <property type="protein sequence ID" value="EKD12230.1"/>
    <property type="molecule type" value="Genomic_DNA"/>
</dbReference>
<dbReference type="InterPro" id="IPR031127">
    <property type="entry name" value="E3_UB_ligase_RBR"/>
</dbReference>
<dbReference type="InterPro" id="IPR002867">
    <property type="entry name" value="IBR_dom"/>
</dbReference>
<evidence type="ECO:0000256" key="9">
    <source>
        <dbReference type="PROSITE-ProRule" id="PRU00175"/>
    </source>
</evidence>
<dbReference type="PANTHER" id="PTHR11685">
    <property type="entry name" value="RBR FAMILY RING FINGER AND IBR DOMAIN-CONTAINING"/>
    <property type="match status" value="1"/>
</dbReference>
<dbReference type="GO" id="GO:0008270">
    <property type="term" value="F:zinc ion binding"/>
    <property type="evidence" value="ECO:0007669"/>
    <property type="project" value="UniProtKB-KW"/>
</dbReference>
<evidence type="ECO:0000256" key="3">
    <source>
        <dbReference type="ARBA" id="ARBA00022679"/>
    </source>
</evidence>
<keyword evidence="13" id="KW-1185">Reference proteome</keyword>
<dbReference type="EC" id="2.3.2.31" evidence="2"/>
<evidence type="ECO:0000256" key="5">
    <source>
        <dbReference type="ARBA" id="ARBA00022737"/>
    </source>
</evidence>
<dbReference type="AlphaFoldDB" id="K1W5Q2"/>
<dbReference type="InterPro" id="IPR001841">
    <property type="entry name" value="Znf_RING"/>
</dbReference>
<dbReference type="CDD" id="cd20336">
    <property type="entry name" value="Rcat_RBR"/>
    <property type="match status" value="1"/>
</dbReference>
<evidence type="ECO:0000313" key="12">
    <source>
        <dbReference type="EMBL" id="EKD12230.1"/>
    </source>
</evidence>
<feature type="domain" description="RING-type" evidence="11">
    <location>
        <begin position="94"/>
        <end position="318"/>
    </location>
</feature>
<dbReference type="SUPFAM" id="SSF57850">
    <property type="entry name" value="RING/U-box"/>
    <property type="match status" value="3"/>
</dbReference>
<evidence type="ECO:0000256" key="1">
    <source>
        <dbReference type="ARBA" id="ARBA00001798"/>
    </source>
</evidence>
<proteinExistence type="predicted"/>
<dbReference type="InParanoid" id="K1W5Q2"/>
<evidence type="ECO:0000256" key="4">
    <source>
        <dbReference type="ARBA" id="ARBA00022723"/>
    </source>
</evidence>
<accession>K1W5Q2</accession>
<keyword evidence="8" id="KW-0862">Zinc</keyword>
<dbReference type="Proteomes" id="UP000006753">
    <property type="component" value="Unassembled WGS sequence"/>
</dbReference>
<dbReference type="SMART" id="SM00647">
    <property type="entry name" value="IBR"/>
    <property type="match status" value="2"/>
</dbReference>
<dbReference type="OrthoDB" id="1431934at2759"/>